<dbReference type="EMBL" id="AZNH01000252">
    <property type="protein sequence ID" value="KID80958.1"/>
    <property type="molecule type" value="Genomic_DNA"/>
</dbReference>
<dbReference type="CDD" id="cd20557">
    <property type="entry name" value="CYCLIN_ScPCL1-like"/>
    <property type="match status" value="1"/>
</dbReference>
<dbReference type="InterPro" id="IPR036915">
    <property type="entry name" value="Cyclin-like_sf"/>
</dbReference>
<name>A0A0B4GES9_METGA</name>
<gene>
    <name evidence="1" type="ORF">MGU_11638</name>
</gene>
<keyword evidence="2" id="KW-1185">Reference proteome</keyword>
<dbReference type="GO" id="GO:0019901">
    <property type="term" value="F:protein kinase binding"/>
    <property type="evidence" value="ECO:0007669"/>
    <property type="project" value="InterPro"/>
</dbReference>
<reference evidence="1 2" key="1">
    <citation type="journal article" date="2014" name="Proc. Natl. Acad. Sci. U.S.A.">
        <title>Trajectory and genomic determinants of fungal-pathogen speciation and host adaptation.</title>
        <authorList>
            <person name="Hu X."/>
            <person name="Xiao G."/>
            <person name="Zheng P."/>
            <person name="Shang Y."/>
            <person name="Su Y."/>
            <person name="Zhang X."/>
            <person name="Liu X."/>
            <person name="Zhan S."/>
            <person name="St Leger R.J."/>
            <person name="Wang C."/>
        </authorList>
    </citation>
    <scope>NUCLEOTIDE SEQUENCE [LARGE SCALE GENOMIC DNA]</scope>
    <source>
        <strain evidence="1 2">ARSEF 977</strain>
    </source>
</reference>
<dbReference type="OrthoDB" id="244495at2759"/>
<evidence type="ECO:0000313" key="1">
    <source>
        <dbReference type="EMBL" id="KID80958.1"/>
    </source>
</evidence>
<dbReference type="AlphaFoldDB" id="A0A0B4GES9"/>
<accession>A0A0B4GES9</accession>
<dbReference type="GO" id="GO:0000307">
    <property type="term" value="C:cyclin-dependent protein kinase holoenzyme complex"/>
    <property type="evidence" value="ECO:0007669"/>
    <property type="project" value="TreeGrafter"/>
</dbReference>
<organism evidence="1 2">
    <name type="scientific">Metarhizium guizhouense (strain ARSEF 977)</name>
    <dbReference type="NCBI Taxonomy" id="1276136"/>
    <lineage>
        <taxon>Eukaryota</taxon>
        <taxon>Fungi</taxon>
        <taxon>Dikarya</taxon>
        <taxon>Ascomycota</taxon>
        <taxon>Pezizomycotina</taxon>
        <taxon>Sordariomycetes</taxon>
        <taxon>Hypocreomycetidae</taxon>
        <taxon>Hypocreales</taxon>
        <taxon>Clavicipitaceae</taxon>
        <taxon>Metarhizium</taxon>
    </lineage>
</organism>
<sequence length="168" mass="19625">MSLSTPSTIAHLNRLANVFKPSNKDQLHCRCSPPAMEVYIPYLVETFRLEALELLHASVYLRRLRHLRKRVKRVQRCTPYRLVLAALAVAHKYLRDNSYTNVDWGRGFHLSKPEMDKAELAMLKLLGWKLRISDEEQKAVEFSDFDHLKRPIRENRISLTREDAIIGT</sequence>
<dbReference type="SUPFAM" id="SSF47954">
    <property type="entry name" value="Cyclin-like"/>
    <property type="match status" value="1"/>
</dbReference>
<dbReference type="Proteomes" id="UP000031192">
    <property type="component" value="Unassembled WGS sequence"/>
</dbReference>
<proteinExistence type="predicted"/>
<dbReference type="PANTHER" id="PTHR15615">
    <property type="match status" value="1"/>
</dbReference>
<protein>
    <submittedName>
        <fullName evidence="1">Cyclin domain containing protein</fullName>
    </submittedName>
</protein>
<dbReference type="Pfam" id="PF08613">
    <property type="entry name" value="Cyclin"/>
    <property type="match status" value="1"/>
</dbReference>
<evidence type="ECO:0000313" key="2">
    <source>
        <dbReference type="Proteomes" id="UP000031192"/>
    </source>
</evidence>
<comment type="caution">
    <text evidence="1">The sequence shown here is derived from an EMBL/GenBank/DDBJ whole genome shotgun (WGS) entry which is preliminary data.</text>
</comment>
<dbReference type="Gene3D" id="1.10.472.10">
    <property type="entry name" value="Cyclin-like"/>
    <property type="match status" value="1"/>
</dbReference>
<dbReference type="PANTHER" id="PTHR15615:SF10">
    <property type="entry name" value="PHO85 CYCLIN-2-RELATED"/>
    <property type="match status" value="1"/>
</dbReference>
<dbReference type="GO" id="GO:0005634">
    <property type="term" value="C:nucleus"/>
    <property type="evidence" value="ECO:0007669"/>
    <property type="project" value="TreeGrafter"/>
</dbReference>
<dbReference type="HOGENOM" id="CLU_1586877_0_0_1"/>
<dbReference type="GO" id="GO:0016538">
    <property type="term" value="F:cyclin-dependent protein serine/threonine kinase regulator activity"/>
    <property type="evidence" value="ECO:0007669"/>
    <property type="project" value="TreeGrafter"/>
</dbReference>
<dbReference type="InterPro" id="IPR013922">
    <property type="entry name" value="Cyclin_PHO80-like"/>
</dbReference>